<dbReference type="InterPro" id="IPR007318">
    <property type="entry name" value="Phopholipid_MeTrfase"/>
</dbReference>
<feature type="transmembrane region" description="Helical" evidence="5">
    <location>
        <begin position="56"/>
        <end position="78"/>
    </location>
</feature>
<organism evidence="6">
    <name type="scientific">marine sediment metagenome</name>
    <dbReference type="NCBI Taxonomy" id="412755"/>
    <lineage>
        <taxon>unclassified sequences</taxon>
        <taxon>metagenomes</taxon>
        <taxon>ecological metagenomes</taxon>
    </lineage>
</organism>
<accession>X1S0I1</accession>
<keyword evidence="3 5" id="KW-1133">Transmembrane helix</keyword>
<dbReference type="AlphaFoldDB" id="X1S0I1"/>
<name>X1S0I1_9ZZZZ</name>
<feature type="non-terminal residue" evidence="6">
    <location>
        <position position="164"/>
    </location>
</feature>
<proteinExistence type="predicted"/>
<comment type="subcellular location">
    <subcellularLocation>
        <location evidence="1">Endomembrane system</location>
        <topology evidence="1">Multi-pass membrane protein</topology>
    </subcellularLocation>
</comment>
<evidence type="ECO:0008006" key="7">
    <source>
        <dbReference type="Google" id="ProtNLM"/>
    </source>
</evidence>
<evidence type="ECO:0000313" key="6">
    <source>
        <dbReference type="EMBL" id="GAI61294.1"/>
    </source>
</evidence>
<evidence type="ECO:0000256" key="5">
    <source>
        <dbReference type="SAM" id="Phobius"/>
    </source>
</evidence>
<sequence length="164" mass="18638">MNILELFPIFEIGWLNGWIFMVIFFFIFGIFLITCPKEVITRLYDSKGWTKTQYTFTKLGKLCGLIHIILVFFTPLNIASIEFMIGIIIYLMGTIGFVIAVIDFKKAPLGQPIISGLYKISRNPQVITLFLVSLGTSLTIGSWTAVIVVVISIIFFHFKGEFRP</sequence>
<feature type="transmembrane region" description="Helical" evidence="5">
    <location>
        <begin position="12"/>
        <end position="35"/>
    </location>
</feature>
<comment type="caution">
    <text evidence="6">The sequence shown here is derived from an EMBL/GenBank/DDBJ whole genome shotgun (WGS) entry which is preliminary data.</text>
</comment>
<dbReference type="Gene3D" id="1.20.120.1630">
    <property type="match status" value="1"/>
</dbReference>
<protein>
    <recommendedName>
        <fullName evidence="7">NnrU domain-containing protein</fullName>
    </recommendedName>
</protein>
<reference evidence="6" key="1">
    <citation type="journal article" date="2014" name="Front. Microbiol.">
        <title>High frequency of phylogenetically diverse reductive dehalogenase-homologous genes in deep subseafloor sedimentary metagenomes.</title>
        <authorList>
            <person name="Kawai M."/>
            <person name="Futagami T."/>
            <person name="Toyoda A."/>
            <person name="Takaki Y."/>
            <person name="Nishi S."/>
            <person name="Hori S."/>
            <person name="Arai W."/>
            <person name="Tsubouchi T."/>
            <person name="Morono Y."/>
            <person name="Uchiyama I."/>
            <person name="Ito T."/>
            <person name="Fujiyama A."/>
            <person name="Inagaki F."/>
            <person name="Takami H."/>
        </authorList>
    </citation>
    <scope>NUCLEOTIDE SEQUENCE</scope>
    <source>
        <strain evidence="6">Expedition CK06-06</strain>
    </source>
</reference>
<feature type="transmembrane region" description="Helical" evidence="5">
    <location>
        <begin position="125"/>
        <end position="158"/>
    </location>
</feature>
<feature type="transmembrane region" description="Helical" evidence="5">
    <location>
        <begin position="84"/>
        <end position="104"/>
    </location>
</feature>
<evidence type="ECO:0000256" key="4">
    <source>
        <dbReference type="ARBA" id="ARBA00023136"/>
    </source>
</evidence>
<dbReference type="EMBL" id="BARW01001578">
    <property type="protein sequence ID" value="GAI61294.1"/>
    <property type="molecule type" value="Genomic_DNA"/>
</dbReference>
<keyword evidence="4 5" id="KW-0472">Membrane</keyword>
<evidence type="ECO:0000256" key="1">
    <source>
        <dbReference type="ARBA" id="ARBA00004127"/>
    </source>
</evidence>
<dbReference type="GO" id="GO:0012505">
    <property type="term" value="C:endomembrane system"/>
    <property type="evidence" value="ECO:0007669"/>
    <property type="project" value="UniProtKB-SubCell"/>
</dbReference>
<gene>
    <name evidence="6" type="ORF">S12H4_04932</name>
</gene>
<dbReference type="Pfam" id="PF04191">
    <property type="entry name" value="PEMT"/>
    <property type="match status" value="1"/>
</dbReference>
<evidence type="ECO:0000256" key="2">
    <source>
        <dbReference type="ARBA" id="ARBA00022692"/>
    </source>
</evidence>
<evidence type="ECO:0000256" key="3">
    <source>
        <dbReference type="ARBA" id="ARBA00022989"/>
    </source>
</evidence>
<keyword evidence="2 5" id="KW-0812">Transmembrane</keyword>